<keyword evidence="3" id="KW-1185">Reference proteome</keyword>
<sequence>MSIGAILAVTLIMTGFDFEIAIFNTLTILSIIINLMGLMYWWSIPLNAVSLVNLIMGAGISVEFCSHISRTYLLAGADTRKEAARQALAKMGSSFGGIFILYFAKSQIFEVFYFRMYAGIVLCGATHGLILLPVILSFFGNLFLHLDLITFLSCLEDCLLLSPILYMH</sequence>
<feature type="transmembrane region" description="Helical" evidence="1">
    <location>
        <begin position="21"/>
        <end position="42"/>
    </location>
</feature>
<proteinExistence type="predicted"/>
<dbReference type="EMBL" id="CP092874">
    <property type="protein sequence ID" value="UYV74729.1"/>
    <property type="molecule type" value="Genomic_DNA"/>
</dbReference>
<evidence type="ECO:0000313" key="2">
    <source>
        <dbReference type="EMBL" id="UYV74729.1"/>
    </source>
</evidence>
<dbReference type="PANTHER" id="PTHR45727">
    <property type="entry name" value="NPC INTRACELLULAR CHOLESTEROL TRANSPORTER 1"/>
    <property type="match status" value="1"/>
</dbReference>
<reference evidence="2 3" key="1">
    <citation type="submission" date="2022-01" db="EMBL/GenBank/DDBJ databases">
        <title>A chromosomal length assembly of Cordylochernes scorpioides.</title>
        <authorList>
            <person name="Zeh D."/>
            <person name="Zeh J."/>
        </authorList>
    </citation>
    <scope>NUCLEOTIDE SEQUENCE [LARGE SCALE GENOMIC DNA]</scope>
    <source>
        <strain evidence="2">IN4F17</strain>
        <tissue evidence="2">Whole Body</tissue>
    </source>
</reference>
<accession>A0ABY6L0S0</accession>
<keyword evidence="1" id="KW-0812">Transmembrane</keyword>
<organism evidence="2 3">
    <name type="scientific">Cordylochernes scorpioides</name>
    <dbReference type="NCBI Taxonomy" id="51811"/>
    <lineage>
        <taxon>Eukaryota</taxon>
        <taxon>Metazoa</taxon>
        <taxon>Ecdysozoa</taxon>
        <taxon>Arthropoda</taxon>
        <taxon>Chelicerata</taxon>
        <taxon>Arachnida</taxon>
        <taxon>Pseudoscorpiones</taxon>
        <taxon>Cheliferoidea</taxon>
        <taxon>Chernetidae</taxon>
        <taxon>Cordylochernes</taxon>
    </lineage>
</organism>
<dbReference type="Proteomes" id="UP001235939">
    <property type="component" value="Chromosome 12"/>
</dbReference>
<feature type="transmembrane region" description="Helical" evidence="1">
    <location>
        <begin position="48"/>
        <end position="66"/>
    </location>
</feature>
<feature type="transmembrane region" description="Helical" evidence="1">
    <location>
        <begin position="87"/>
        <end position="104"/>
    </location>
</feature>
<protein>
    <submittedName>
        <fullName evidence="2">NPC1</fullName>
    </submittedName>
</protein>
<keyword evidence="1" id="KW-0472">Membrane</keyword>
<dbReference type="PANTHER" id="PTHR45727:SF2">
    <property type="entry name" value="NPC INTRACELLULAR CHOLESTEROL TRANSPORTER 1"/>
    <property type="match status" value="1"/>
</dbReference>
<evidence type="ECO:0000256" key="1">
    <source>
        <dbReference type="SAM" id="Phobius"/>
    </source>
</evidence>
<dbReference type="Gene3D" id="1.20.1640.10">
    <property type="entry name" value="Multidrug efflux transporter AcrB transmembrane domain"/>
    <property type="match status" value="1"/>
</dbReference>
<name>A0ABY6L0S0_9ARAC</name>
<evidence type="ECO:0000313" key="3">
    <source>
        <dbReference type="Proteomes" id="UP001235939"/>
    </source>
</evidence>
<gene>
    <name evidence="2" type="ORF">LAZ67_12000729</name>
</gene>
<dbReference type="SUPFAM" id="SSF82866">
    <property type="entry name" value="Multidrug efflux transporter AcrB transmembrane domain"/>
    <property type="match status" value="1"/>
</dbReference>
<keyword evidence="1" id="KW-1133">Transmembrane helix</keyword>
<feature type="transmembrane region" description="Helical" evidence="1">
    <location>
        <begin position="116"/>
        <end position="139"/>
    </location>
</feature>